<evidence type="ECO:0000256" key="14">
    <source>
        <dbReference type="SAM" id="MobiDB-lite"/>
    </source>
</evidence>
<dbReference type="GeneID" id="108926381"/>
<evidence type="ECO:0000259" key="16">
    <source>
        <dbReference type="PROSITE" id="PS50245"/>
    </source>
</evidence>
<dbReference type="InterPro" id="IPR038765">
    <property type="entry name" value="Papain-like_cys_pep_sf"/>
</dbReference>
<dbReference type="InterPro" id="IPR000938">
    <property type="entry name" value="CAP-Gly_domain"/>
</dbReference>
<keyword evidence="11" id="KW-0378">Hydrolase</keyword>
<dbReference type="EC" id="3.4.19.12" evidence="5"/>
<dbReference type="Pfam" id="PF01302">
    <property type="entry name" value="CAP_GLY"/>
    <property type="match status" value="1"/>
</dbReference>
<sequence>MEGAEERQRRYVVVAKGRARYGIRGIPLGSVGRVEAEAASSASGTQRAELAVRILKSSAQGVVTVRRGDVLFLSLRQTQLLLFVTPERQRLKLLEDAVRFAAIGELGAGDLVVVRRNKSRHTGLVKSLVELRHRDSAVDLLMLGFEVELLDSSQQKGAGKTPPPPVYSAGDIIEVPSRCLATSRDHVSNGPAEGTGKAVSRFSSLPNLGPHCAAGVGGRASFSSAGPLEVGSVVEVTTEGGVLVYGVVRWIGVPKGRKGNWVGVELDYEVGGCTDGTFGSRRYFTCGGNRAVFVPLGSCRPDSRFQSLPSLVAEIPQHEESSPDTSMEGEEEEFAPPIPESEAVSLLEGRMRGIQGYFNSCYLDVTLFSLFSSSTVLDAAFQDAASRGGSAARILHRDIVNKLRRQGFVPAENVMNFRRQLGCDSFMTEEKDPEEFVTVLFKQVLGMKPLLKIRSHSGCTQEAFTFPLILDKEQVGPVPTVQQLLETSFQSCDLKFEEVPSCLMIQMPRFGKRYKMFPQIVPTTELDVTDLLHDSLRECFICGRLACTECPACLSDRKLQPGRVKQYCSTCSVQVHSHPLRQGHQVRVLPAPRTEAEGAPLPRQRLQLLAVLCIQTSHYVAFVKHGPGARSWLFFDSMADCCGNGQKSFSVPEVRACPELGDFLARSEEDMATADVASAGEHVRRLLCDSYMCLYQRGHVGETDSIATATARFLTCRTHSEQSESSLV</sequence>
<evidence type="ECO:0000256" key="1">
    <source>
        <dbReference type="ARBA" id="ARBA00000707"/>
    </source>
</evidence>
<dbReference type="PROSITE" id="PS50235">
    <property type="entry name" value="USP_3"/>
    <property type="match status" value="1"/>
</dbReference>
<evidence type="ECO:0000256" key="4">
    <source>
        <dbReference type="ARBA" id="ARBA00009085"/>
    </source>
</evidence>
<evidence type="ECO:0000256" key="5">
    <source>
        <dbReference type="ARBA" id="ARBA00012759"/>
    </source>
</evidence>
<keyword evidence="10" id="KW-0833">Ubl conjugation pathway</keyword>
<dbReference type="GO" id="GO:0046872">
    <property type="term" value="F:metal ion binding"/>
    <property type="evidence" value="ECO:0007669"/>
    <property type="project" value="UniProtKB-KW"/>
</dbReference>
<protein>
    <recommendedName>
        <fullName evidence="5">ubiquitinyl hydrolase 1</fullName>
        <ecNumber evidence="5">3.4.19.12</ecNumber>
    </recommendedName>
</protein>
<keyword evidence="8" id="KW-0645">Protease</keyword>
<feature type="domain" description="CAP-Gly" evidence="16">
    <location>
        <begin position="252"/>
        <end position="295"/>
    </location>
</feature>
<dbReference type="GO" id="GO:0006508">
    <property type="term" value="P:proteolysis"/>
    <property type="evidence" value="ECO:0007669"/>
    <property type="project" value="UniProtKB-KW"/>
</dbReference>
<reference evidence="17 18" key="1">
    <citation type="submission" date="2019-04" db="EMBL/GenBank/DDBJ databases">
        <authorList>
            <consortium name="Wellcome Sanger Institute Data Sharing"/>
        </authorList>
    </citation>
    <scope>NUCLEOTIDE SEQUENCE [LARGE SCALE GENOMIC DNA]</scope>
</reference>
<dbReference type="OrthoDB" id="6287070at2759"/>
<gene>
    <name evidence="17" type="primary">cyld2</name>
</gene>
<reference evidence="17" key="2">
    <citation type="submission" date="2025-08" db="UniProtKB">
        <authorList>
            <consortium name="Ensembl"/>
        </authorList>
    </citation>
    <scope>IDENTIFICATION</scope>
</reference>
<dbReference type="GeneTree" id="ENSGT00390000018123"/>
<organism evidence="17 18">
    <name type="scientific">Scleropages formosus</name>
    <name type="common">Asian bonytongue</name>
    <name type="synonym">Osteoglossum formosum</name>
    <dbReference type="NCBI Taxonomy" id="113540"/>
    <lineage>
        <taxon>Eukaryota</taxon>
        <taxon>Metazoa</taxon>
        <taxon>Chordata</taxon>
        <taxon>Craniata</taxon>
        <taxon>Vertebrata</taxon>
        <taxon>Euteleostomi</taxon>
        <taxon>Actinopterygii</taxon>
        <taxon>Neopterygii</taxon>
        <taxon>Teleostei</taxon>
        <taxon>Osteoglossocephala</taxon>
        <taxon>Osteoglossomorpha</taxon>
        <taxon>Osteoglossiformes</taxon>
        <taxon>Osteoglossidae</taxon>
        <taxon>Scleropages</taxon>
    </lineage>
</organism>
<comment type="catalytic activity">
    <reaction evidence="1">
        <text>Thiol-dependent hydrolysis of ester, thioester, amide, peptide and isopeptide bonds formed by the C-terminal Gly of ubiquitin (a 76-residue protein attached to proteins as an intracellular targeting signal).</text>
        <dbReference type="EC" id="3.4.19.12"/>
    </reaction>
</comment>
<feature type="domain" description="USP" evidence="15">
    <location>
        <begin position="352"/>
        <end position="667"/>
    </location>
</feature>
<dbReference type="InterPro" id="IPR036859">
    <property type="entry name" value="CAP-Gly_dom_sf"/>
</dbReference>
<evidence type="ECO:0000313" key="17">
    <source>
        <dbReference type="Ensembl" id="ENSSFOP00015033057.2"/>
    </source>
</evidence>
<evidence type="ECO:0000256" key="13">
    <source>
        <dbReference type="ARBA" id="ARBA00022833"/>
    </source>
</evidence>
<evidence type="ECO:0000256" key="3">
    <source>
        <dbReference type="ARBA" id="ARBA00004556"/>
    </source>
</evidence>
<evidence type="ECO:0000256" key="7">
    <source>
        <dbReference type="ARBA" id="ARBA00022553"/>
    </source>
</evidence>
<dbReference type="GO" id="GO:0005813">
    <property type="term" value="C:centrosome"/>
    <property type="evidence" value="ECO:0007669"/>
    <property type="project" value="UniProtKB-SubCell"/>
</dbReference>
<dbReference type="FunFam" id="3.90.70.10:FF:000009">
    <property type="entry name" value="Putative ubiquitin carboxyl-terminal hydrolase CYLD"/>
    <property type="match status" value="1"/>
</dbReference>
<evidence type="ECO:0000256" key="2">
    <source>
        <dbReference type="ARBA" id="ARBA00004300"/>
    </source>
</evidence>
<feature type="region of interest" description="Disordered" evidence="14">
    <location>
        <begin position="317"/>
        <end position="338"/>
    </location>
</feature>
<dbReference type="GO" id="GO:0004843">
    <property type="term" value="F:cysteine-type deubiquitinase activity"/>
    <property type="evidence" value="ECO:0007669"/>
    <property type="project" value="UniProtKB-EC"/>
</dbReference>
<keyword evidence="9" id="KW-0479">Metal-binding</keyword>
<dbReference type="Gene3D" id="2.30.30.190">
    <property type="entry name" value="CAP Gly-rich-like domain"/>
    <property type="match status" value="1"/>
</dbReference>
<keyword evidence="12" id="KW-0788">Thiol protease</keyword>
<dbReference type="PANTHER" id="PTHR11830">
    <property type="entry name" value="40S RIBOSOMAL PROTEIN S3A"/>
    <property type="match status" value="1"/>
</dbReference>
<dbReference type="GO" id="GO:0048471">
    <property type="term" value="C:perinuclear region of cytoplasm"/>
    <property type="evidence" value="ECO:0007669"/>
    <property type="project" value="UniProtKB-SubCell"/>
</dbReference>
<dbReference type="RefSeq" id="XP_018594557.2">
    <property type="nucleotide sequence ID" value="XM_018739041.2"/>
</dbReference>
<comment type="similarity">
    <text evidence="4">Belongs to the peptidase C19 family.</text>
</comment>
<evidence type="ECO:0000256" key="6">
    <source>
        <dbReference type="ARBA" id="ARBA00022490"/>
    </source>
</evidence>
<dbReference type="GO" id="GO:1904888">
    <property type="term" value="P:cranial skeletal system development"/>
    <property type="evidence" value="ECO:0007669"/>
    <property type="project" value="Ensembl"/>
</dbReference>
<evidence type="ECO:0000256" key="10">
    <source>
        <dbReference type="ARBA" id="ARBA00022786"/>
    </source>
</evidence>
<evidence type="ECO:0000256" key="9">
    <source>
        <dbReference type="ARBA" id="ARBA00022723"/>
    </source>
</evidence>
<dbReference type="AlphaFoldDB" id="A0A8C9SKD3"/>
<keyword evidence="6" id="KW-0963">Cytoplasm</keyword>
<evidence type="ECO:0000313" key="18">
    <source>
        <dbReference type="Proteomes" id="UP000694397"/>
    </source>
</evidence>
<dbReference type="InterPro" id="IPR028889">
    <property type="entry name" value="USP"/>
</dbReference>
<keyword evidence="13" id="KW-0862">Zinc</keyword>
<reference evidence="17" key="3">
    <citation type="submission" date="2025-09" db="UniProtKB">
        <authorList>
            <consortium name="Ensembl"/>
        </authorList>
    </citation>
    <scope>IDENTIFICATION</scope>
</reference>
<evidence type="ECO:0000256" key="12">
    <source>
        <dbReference type="ARBA" id="ARBA00022807"/>
    </source>
</evidence>
<comment type="subcellular location">
    <subcellularLocation>
        <location evidence="2">Cytoplasm</location>
        <location evidence="2">Cytoskeleton</location>
        <location evidence="2">Microtubule organizing center</location>
        <location evidence="2">Centrosome</location>
    </subcellularLocation>
    <subcellularLocation>
        <location evidence="3">Cytoplasm</location>
        <location evidence="3">Perinuclear region</location>
    </subcellularLocation>
</comment>
<dbReference type="Gene3D" id="3.90.70.10">
    <property type="entry name" value="Cysteine proteinases"/>
    <property type="match status" value="1"/>
</dbReference>
<name>A0A8C9SKD3_SCLFO</name>
<dbReference type="Ensembl" id="ENSSFOT00015033421.2">
    <property type="protein sequence ID" value="ENSSFOP00015033057.2"/>
    <property type="gene ID" value="ENSSFOG00015021116.2"/>
</dbReference>
<dbReference type="SMART" id="SM01052">
    <property type="entry name" value="CAP_GLY"/>
    <property type="match status" value="1"/>
</dbReference>
<proteinExistence type="inferred from homology"/>
<accession>A0A8C9SKD3</accession>
<evidence type="ECO:0000256" key="8">
    <source>
        <dbReference type="ARBA" id="ARBA00022670"/>
    </source>
</evidence>
<keyword evidence="18" id="KW-1185">Reference proteome</keyword>
<dbReference type="SUPFAM" id="SSF74924">
    <property type="entry name" value="Cap-Gly domain"/>
    <property type="match status" value="1"/>
</dbReference>
<evidence type="ECO:0000256" key="11">
    <source>
        <dbReference type="ARBA" id="ARBA00022801"/>
    </source>
</evidence>
<dbReference type="SUPFAM" id="SSF54001">
    <property type="entry name" value="Cysteine proteinases"/>
    <property type="match status" value="1"/>
</dbReference>
<dbReference type="Proteomes" id="UP000694397">
    <property type="component" value="Chromosome 5"/>
</dbReference>
<dbReference type="PROSITE" id="PS50245">
    <property type="entry name" value="CAP_GLY_2"/>
    <property type="match status" value="1"/>
</dbReference>
<keyword evidence="7" id="KW-0597">Phosphoprotein</keyword>
<evidence type="ECO:0000259" key="15">
    <source>
        <dbReference type="PROSITE" id="PS50235"/>
    </source>
</evidence>